<dbReference type="EMBL" id="CP019640">
    <property type="protein sequence ID" value="AQQ54042.1"/>
    <property type="molecule type" value="Genomic_DNA"/>
</dbReference>
<dbReference type="CDD" id="cd02440">
    <property type="entry name" value="AdoMet_MTases"/>
    <property type="match status" value="1"/>
</dbReference>
<dbReference type="KEGG" id="pmar:B0X71_13660"/>
<evidence type="ECO:0000259" key="1">
    <source>
        <dbReference type="Pfam" id="PF08241"/>
    </source>
</evidence>
<keyword evidence="2" id="KW-0489">Methyltransferase</keyword>
<dbReference type="OrthoDB" id="43862at2"/>
<dbReference type="Pfam" id="PF08241">
    <property type="entry name" value="Methyltransf_11"/>
    <property type="match status" value="1"/>
</dbReference>
<dbReference type="InterPro" id="IPR029063">
    <property type="entry name" value="SAM-dependent_MTases_sf"/>
</dbReference>
<gene>
    <name evidence="2" type="ORF">B0X71_13660</name>
</gene>
<reference evidence="2 3" key="1">
    <citation type="submission" date="2017-02" db="EMBL/GenBank/DDBJ databases">
        <title>The complete genomic sequence of a novel cold adapted crude oil-degrading bacterium Planococcus qaidamina Y42.</title>
        <authorList>
            <person name="Yang R."/>
        </authorList>
    </citation>
    <scope>NUCLEOTIDE SEQUENCE [LARGE SCALE GENOMIC DNA]</scope>
    <source>
        <strain evidence="2 3">Y42</strain>
    </source>
</reference>
<dbReference type="PANTHER" id="PTHR43591:SF24">
    <property type="entry name" value="2-METHOXY-6-POLYPRENYL-1,4-BENZOQUINOL METHYLASE, MITOCHONDRIAL"/>
    <property type="match status" value="1"/>
</dbReference>
<organism evidence="2 3">
    <name type="scientific">Planococcus lenghuensis</name>
    <dbReference type="NCBI Taxonomy" id="2213202"/>
    <lineage>
        <taxon>Bacteria</taxon>
        <taxon>Bacillati</taxon>
        <taxon>Bacillota</taxon>
        <taxon>Bacilli</taxon>
        <taxon>Bacillales</taxon>
        <taxon>Caryophanaceae</taxon>
        <taxon>Planococcus</taxon>
    </lineage>
</organism>
<sequence length="259" mass="28774">MEKTAKEKVKHVFGRNADKYVTSDSHAKGTDLPLLAEWLQPAKTAVALDVATGGGHVAKALAPHTALVLATDLTEKMLDNTAKYLRSSFDNVMFVIADAESLPFLQDTFDIVTCRIAPHHFPNPDRFIAETARVLKPGGKFLMIDNVAPNDPALGAFMNQTEKLRDDSHVRCLSKDEWTELFTANGLMITKALDRKKTFDYPVWVARTAENDDQIGRVTEHLLGADPVAMDYFAITGQGDAIQKLVIDEWMVMCEKQLK</sequence>
<dbReference type="Proteomes" id="UP000188184">
    <property type="component" value="Chromosome"/>
</dbReference>
<dbReference type="Gene3D" id="3.40.50.150">
    <property type="entry name" value="Vaccinia Virus protein VP39"/>
    <property type="match status" value="1"/>
</dbReference>
<dbReference type="PANTHER" id="PTHR43591">
    <property type="entry name" value="METHYLTRANSFERASE"/>
    <property type="match status" value="1"/>
</dbReference>
<keyword evidence="2" id="KW-0808">Transferase</keyword>
<dbReference type="AlphaFoldDB" id="A0A1Q2L2D4"/>
<feature type="domain" description="Methyltransferase type 11" evidence="1">
    <location>
        <begin position="48"/>
        <end position="142"/>
    </location>
</feature>
<dbReference type="GO" id="GO:0032259">
    <property type="term" value="P:methylation"/>
    <property type="evidence" value="ECO:0007669"/>
    <property type="project" value="UniProtKB-KW"/>
</dbReference>
<accession>A0A1Q2L2D4</accession>
<protein>
    <submittedName>
        <fullName evidence="2">SAM-dependent methyltransferase</fullName>
    </submittedName>
</protein>
<dbReference type="GO" id="GO:0008757">
    <property type="term" value="F:S-adenosylmethionine-dependent methyltransferase activity"/>
    <property type="evidence" value="ECO:0007669"/>
    <property type="project" value="InterPro"/>
</dbReference>
<keyword evidence="3" id="KW-1185">Reference proteome</keyword>
<dbReference type="InterPro" id="IPR013216">
    <property type="entry name" value="Methyltransf_11"/>
</dbReference>
<dbReference type="SUPFAM" id="SSF53335">
    <property type="entry name" value="S-adenosyl-L-methionine-dependent methyltransferases"/>
    <property type="match status" value="1"/>
</dbReference>
<proteinExistence type="predicted"/>
<evidence type="ECO:0000313" key="3">
    <source>
        <dbReference type="Proteomes" id="UP000188184"/>
    </source>
</evidence>
<evidence type="ECO:0000313" key="2">
    <source>
        <dbReference type="EMBL" id="AQQ54042.1"/>
    </source>
</evidence>
<name>A0A1Q2L2D4_9BACL</name>